<accession>A0A0J9S6B6</accession>
<dbReference type="AlphaFoldDB" id="A0A0J9S6B6"/>
<evidence type="ECO:0000259" key="1">
    <source>
        <dbReference type="Pfam" id="PF12319"/>
    </source>
</evidence>
<dbReference type="InterPro" id="IPR022089">
    <property type="entry name" value="Plasmodium-antigen_C"/>
</dbReference>
<organism evidence="2 3">
    <name type="scientific">Plasmodium vivax India VII</name>
    <dbReference type="NCBI Taxonomy" id="1077284"/>
    <lineage>
        <taxon>Eukaryota</taxon>
        <taxon>Sar</taxon>
        <taxon>Alveolata</taxon>
        <taxon>Apicomplexa</taxon>
        <taxon>Aconoidasida</taxon>
        <taxon>Haemosporida</taxon>
        <taxon>Plasmodiidae</taxon>
        <taxon>Plasmodium</taxon>
        <taxon>Plasmodium (Plasmodium)</taxon>
    </lineage>
</organism>
<evidence type="ECO:0000313" key="2">
    <source>
        <dbReference type="EMBL" id="KMZ77612.1"/>
    </source>
</evidence>
<sequence length="287" mass="35729">MLISKYLAVLTISSVFCLRNNTISSHHGRCLALDEVEDEHIVNLDDIETIQGHSSELDNESNDQLNEEWGEWQLTFEEEFQNFLLSLENNASDMLQEEKNEWDYWIEKMQNKWSRFHGIMSESYKSYIYNKSATWTEADWKTWIHTDWKDYMEIDWHRWINDVEYDLDKLIDERWEQWKTHQIMTWLMSNWTDEEQQYIDKLEFGKYSNKKEMEHFVKRWNKIIQWKTEKWESWIQDKEGFITNIKNEKWLQWKDDHYFLFNNWRNDFIEDWISKKRWLLWSAGRRN</sequence>
<reference evidence="2 3" key="1">
    <citation type="submission" date="2011-08" db="EMBL/GenBank/DDBJ databases">
        <title>The Genome Sequence of Plasmodium vivax India VII.</title>
        <authorList>
            <consortium name="The Broad Institute Genome Sequencing Platform"/>
            <consortium name="The Broad Institute Genome Sequencing Center for Infectious Disease"/>
            <person name="Neafsey D."/>
            <person name="Carlton J."/>
            <person name="Barnwell J."/>
            <person name="Collins W."/>
            <person name="Escalante A."/>
            <person name="Mullikin J."/>
            <person name="Saul A."/>
            <person name="Guigo R."/>
            <person name="Camara F."/>
            <person name="Young S.K."/>
            <person name="Zeng Q."/>
            <person name="Gargeya S."/>
            <person name="Fitzgerald M."/>
            <person name="Haas B."/>
            <person name="Abouelleil A."/>
            <person name="Alvarado L."/>
            <person name="Arachchi H.M."/>
            <person name="Berlin A."/>
            <person name="Brown A."/>
            <person name="Chapman S.B."/>
            <person name="Chen Z."/>
            <person name="Dunbar C."/>
            <person name="Freedman E."/>
            <person name="Gearin G."/>
            <person name="Gellesch M."/>
            <person name="Goldberg J."/>
            <person name="Griggs A."/>
            <person name="Gujja S."/>
            <person name="Heiman D."/>
            <person name="Howarth C."/>
            <person name="Larson L."/>
            <person name="Lui A."/>
            <person name="MacDonald P.J.P."/>
            <person name="Montmayeur A."/>
            <person name="Murphy C."/>
            <person name="Neiman D."/>
            <person name="Pearson M."/>
            <person name="Priest M."/>
            <person name="Roberts A."/>
            <person name="Saif S."/>
            <person name="Shea T."/>
            <person name="Shenoy N."/>
            <person name="Sisk P."/>
            <person name="Stolte C."/>
            <person name="Sykes S."/>
            <person name="Wortman J."/>
            <person name="Nusbaum C."/>
            <person name="Birren B."/>
        </authorList>
    </citation>
    <scope>NUCLEOTIDE SEQUENCE [LARGE SCALE GENOMIC DNA]</scope>
    <source>
        <strain evidence="2 3">India VII</strain>
    </source>
</reference>
<gene>
    <name evidence="2" type="ORF">PVIIG_01581</name>
</gene>
<evidence type="ECO:0000313" key="3">
    <source>
        <dbReference type="Proteomes" id="UP000053562"/>
    </source>
</evidence>
<dbReference type="EMBL" id="KQ234389">
    <property type="protein sequence ID" value="KMZ77612.1"/>
    <property type="molecule type" value="Genomic_DNA"/>
</dbReference>
<dbReference type="Proteomes" id="UP000053562">
    <property type="component" value="Unassembled WGS sequence"/>
</dbReference>
<feature type="domain" description="Tryptophan/threonine-rich plasmodium antigen C-terminal" evidence="1">
    <location>
        <begin position="68"/>
        <end position="281"/>
    </location>
</feature>
<proteinExistence type="predicted"/>
<protein>
    <submittedName>
        <fullName evidence="2">Tryptophan-rich antigen (Pv-fam-a)</fullName>
    </submittedName>
</protein>
<dbReference type="OrthoDB" id="379308at2759"/>
<name>A0A0J9S6B6_PLAVI</name>
<dbReference type="Pfam" id="PF12319">
    <property type="entry name" value="TryThrA_C"/>
    <property type="match status" value="1"/>
</dbReference>